<reference evidence="3 4" key="1">
    <citation type="journal article" date="2020" name="bioRxiv">
        <title>Sequence and annotation of 42 cannabis genomes reveals extensive copy number variation in cannabinoid synthesis and pathogen resistance genes.</title>
        <authorList>
            <person name="Mckernan K.J."/>
            <person name="Helbert Y."/>
            <person name="Kane L.T."/>
            <person name="Ebling H."/>
            <person name="Zhang L."/>
            <person name="Liu B."/>
            <person name="Eaton Z."/>
            <person name="Mclaughlin S."/>
            <person name="Kingan S."/>
            <person name="Baybayan P."/>
            <person name="Concepcion G."/>
            <person name="Jordan M."/>
            <person name="Riva A."/>
            <person name="Barbazuk W."/>
            <person name="Harkins T."/>
        </authorList>
    </citation>
    <scope>NUCLEOTIDE SEQUENCE [LARGE SCALE GENOMIC DNA]</scope>
    <source>
        <strain evidence="3 4">cv. Jamaican Lion 4</strain>
        <strain evidence="1">Father</strain>
        <strain evidence="2">Mother</strain>
        <tissue evidence="1">Leaf</tissue>
    </source>
</reference>
<comment type="caution">
    <text evidence="1">The sequence shown here is derived from an EMBL/GenBank/DDBJ whole genome shotgun (WGS) entry which is preliminary data.</text>
</comment>
<evidence type="ECO:0000313" key="4">
    <source>
        <dbReference type="Proteomes" id="UP000583929"/>
    </source>
</evidence>
<evidence type="ECO:0000313" key="2">
    <source>
        <dbReference type="EMBL" id="KAF4379893.1"/>
    </source>
</evidence>
<dbReference type="Proteomes" id="UP000525078">
    <property type="component" value="Unassembled WGS sequence"/>
</dbReference>
<dbReference type="EMBL" id="JAATIP010000067">
    <property type="protein sequence ID" value="KAF4379893.1"/>
    <property type="molecule type" value="Genomic_DNA"/>
</dbReference>
<dbReference type="AlphaFoldDB" id="A0A7J6DWD8"/>
<organism evidence="1 4">
    <name type="scientific">Cannabis sativa</name>
    <name type="common">Hemp</name>
    <name type="synonym">Marijuana</name>
    <dbReference type="NCBI Taxonomy" id="3483"/>
    <lineage>
        <taxon>Eukaryota</taxon>
        <taxon>Viridiplantae</taxon>
        <taxon>Streptophyta</taxon>
        <taxon>Embryophyta</taxon>
        <taxon>Tracheophyta</taxon>
        <taxon>Spermatophyta</taxon>
        <taxon>Magnoliopsida</taxon>
        <taxon>eudicotyledons</taxon>
        <taxon>Gunneridae</taxon>
        <taxon>Pentapetalae</taxon>
        <taxon>rosids</taxon>
        <taxon>fabids</taxon>
        <taxon>Rosales</taxon>
        <taxon>Cannabaceae</taxon>
        <taxon>Cannabis</taxon>
    </lineage>
</organism>
<evidence type="ECO:0000313" key="3">
    <source>
        <dbReference type="Proteomes" id="UP000525078"/>
    </source>
</evidence>
<sequence>MHYDLFLLTIGYAGDLHRILTGKLWDFNNQLVLLHSPTVLSNVTKSDLTKAQFWVQTHQLPFLSKSRRALAKKVGEWVGEFIDVYEDSLHEGWGPFL</sequence>
<dbReference type="Proteomes" id="UP000583929">
    <property type="component" value="Unassembled WGS sequence"/>
</dbReference>
<proteinExistence type="predicted"/>
<protein>
    <recommendedName>
        <fullName evidence="5">DUF4283 domain-containing protein</fullName>
    </recommendedName>
</protein>
<name>A0A7J6DWD8_CANSA</name>
<dbReference type="EMBL" id="JAATIQ010000599">
    <property type="protein sequence ID" value="KAF4350445.1"/>
    <property type="molecule type" value="Genomic_DNA"/>
</dbReference>
<gene>
    <name evidence="2" type="ORF">F8388_024926</name>
    <name evidence="1" type="ORF">G4B88_015875</name>
</gene>
<evidence type="ECO:0008006" key="5">
    <source>
        <dbReference type="Google" id="ProtNLM"/>
    </source>
</evidence>
<evidence type="ECO:0000313" key="1">
    <source>
        <dbReference type="EMBL" id="KAF4350445.1"/>
    </source>
</evidence>
<keyword evidence="4" id="KW-1185">Reference proteome</keyword>
<accession>A0A7J6DWD8</accession>